<organism evidence="1 2">
    <name type="scientific">Vallitalea guaymasensis</name>
    <dbReference type="NCBI Taxonomy" id="1185412"/>
    <lineage>
        <taxon>Bacteria</taxon>
        <taxon>Bacillati</taxon>
        <taxon>Bacillota</taxon>
        <taxon>Clostridia</taxon>
        <taxon>Lachnospirales</taxon>
        <taxon>Vallitaleaceae</taxon>
        <taxon>Vallitalea</taxon>
    </lineage>
</organism>
<gene>
    <name evidence="1" type="ORF">HYG85_04145</name>
</gene>
<evidence type="ECO:0000313" key="1">
    <source>
        <dbReference type="EMBL" id="QUH28146.1"/>
    </source>
</evidence>
<dbReference type="EMBL" id="CP058561">
    <property type="protein sequence ID" value="QUH28146.1"/>
    <property type="molecule type" value="Genomic_DNA"/>
</dbReference>
<reference evidence="1 2" key="1">
    <citation type="submission" date="2020-07" db="EMBL/GenBank/DDBJ databases">
        <title>Vallitalea guaymasensis genome.</title>
        <authorList>
            <person name="Postec A."/>
        </authorList>
    </citation>
    <scope>NUCLEOTIDE SEQUENCE [LARGE SCALE GENOMIC DNA]</scope>
    <source>
        <strain evidence="1 2">Ra1766G1</strain>
    </source>
</reference>
<dbReference type="Gene3D" id="3.40.50.300">
    <property type="entry name" value="P-loop containing nucleotide triphosphate hydrolases"/>
    <property type="match status" value="1"/>
</dbReference>
<proteinExistence type="predicted"/>
<dbReference type="RefSeq" id="WP_212692410.1">
    <property type="nucleotide sequence ID" value="NZ_CP058561.1"/>
</dbReference>
<dbReference type="KEGG" id="vgu:HYG85_04145"/>
<evidence type="ECO:0000313" key="2">
    <source>
        <dbReference type="Proteomes" id="UP000677305"/>
    </source>
</evidence>
<dbReference type="AlphaFoldDB" id="A0A8J8M865"/>
<keyword evidence="2" id="KW-1185">Reference proteome</keyword>
<name>A0A8J8M865_9FIRM</name>
<dbReference type="Proteomes" id="UP000677305">
    <property type="component" value="Chromosome"/>
</dbReference>
<protein>
    <recommendedName>
        <fullName evidence="3">DNA2/NAM7 helicase-like C-terminal domain-containing protein</fullName>
    </recommendedName>
</protein>
<sequence length="144" mass="16893">MIKKESEYNIELHYEYLSDIGLVSPYRLQIEYAKEINLKMSFVNDPQMVNVAVSRAINQLILIADTDAFYKNGNELGDLIKYIEYHDIKNIEEGRVISVFDLLYKEYSHKLLVRKEALSRVKKNIKYDSENKMISSVRTHSVKL</sequence>
<dbReference type="InterPro" id="IPR027417">
    <property type="entry name" value="P-loop_NTPase"/>
</dbReference>
<accession>A0A8J8M865</accession>
<evidence type="ECO:0008006" key="3">
    <source>
        <dbReference type="Google" id="ProtNLM"/>
    </source>
</evidence>